<reference evidence="3" key="1">
    <citation type="submission" date="2016-06" db="UniProtKB">
        <authorList>
            <consortium name="WormBaseParasite"/>
        </authorList>
    </citation>
    <scope>IDENTIFICATION</scope>
</reference>
<dbReference type="EMBL" id="UZAM01009552">
    <property type="protein sequence ID" value="VDP09468.1"/>
    <property type="molecule type" value="Genomic_DNA"/>
</dbReference>
<name>A0A183IRE4_9BILA</name>
<evidence type="ECO:0000313" key="2">
    <source>
        <dbReference type="Proteomes" id="UP000270296"/>
    </source>
</evidence>
<gene>
    <name evidence="1" type="ORF">SBAD_LOCUS6191</name>
</gene>
<accession>A0A183IRE4</accession>
<dbReference type="AlphaFoldDB" id="A0A183IRE4"/>
<protein>
    <submittedName>
        <fullName evidence="1 3">Uncharacterized protein</fullName>
    </submittedName>
</protein>
<sequence length="409" mass="46746">MLLLLDVPWNPLSLFYVSHVLAALDTSAVCYQIPTGYILIGLFSIAFKERLVGEDAMQLASPQLVVLKLKCNDAERACKLISLYVGGGGTKVKNLLSTICLAFERETVAACLSSDVESPFLENLVSILSVLTAQHLVVTSFADYTKRRFSNDLIRDKDLRLAPRFGHVYKWLRSHSSSEADESCDIFDYFSELFCLEAKPVSDSLLLIISSALPVHALCKKLYELSALRRRTFFMEEAVELLFELFTFDDVSGRCNRLMCSVRSLFDPQSLNCIEENVPNDYTCIWRTRIRAAAALLKMFKLSAQVVEDILKQFLRTLNELIESKKMIKLYPNSPLHIRFTRFLQLALIFQPYIHLDETARQFLAICCIFFEMAAQPSVTILAEWISSRICVQFPSILDYWLEIEYEVR</sequence>
<reference evidence="1 2" key="2">
    <citation type="submission" date="2018-11" db="EMBL/GenBank/DDBJ databases">
        <authorList>
            <consortium name="Pathogen Informatics"/>
        </authorList>
    </citation>
    <scope>NUCLEOTIDE SEQUENCE [LARGE SCALE GENOMIC DNA]</scope>
</reference>
<organism evidence="3">
    <name type="scientific">Soboliphyme baturini</name>
    <dbReference type="NCBI Taxonomy" id="241478"/>
    <lineage>
        <taxon>Eukaryota</taxon>
        <taxon>Metazoa</taxon>
        <taxon>Ecdysozoa</taxon>
        <taxon>Nematoda</taxon>
        <taxon>Enoplea</taxon>
        <taxon>Dorylaimia</taxon>
        <taxon>Dioctophymatida</taxon>
        <taxon>Dioctophymatoidea</taxon>
        <taxon>Soboliphymatidae</taxon>
        <taxon>Soboliphyme</taxon>
    </lineage>
</organism>
<dbReference type="Proteomes" id="UP000270296">
    <property type="component" value="Unassembled WGS sequence"/>
</dbReference>
<evidence type="ECO:0000313" key="3">
    <source>
        <dbReference type="WBParaSite" id="SBAD_0000642901-mRNA-1"/>
    </source>
</evidence>
<proteinExistence type="predicted"/>
<evidence type="ECO:0000313" key="1">
    <source>
        <dbReference type="EMBL" id="VDP09468.1"/>
    </source>
</evidence>
<keyword evidence="2" id="KW-1185">Reference proteome</keyword>
<dbReference type="WBParaSite" id="SBAD_0000642901-mRNA-1">
    <property type="protein sequence ID" value="SBAD_0000642901-mRNA-1"/>
    <property type="gene ID" value="SBAD_0000642901"/>
</dbReference>